<gene>
    <name evidence="2" type="ORF">FHX74_001595</name>
</gene>
<evidence type="ECO:0000256" key="1">
    <source>
        <dbReference type="SAM" id="MobiDB-lite"/>
    </source>
</evidence>
<name>A0A7W3IRS7_9ACTN</name>
<organism evidence="2 3">
    <name type="scientific">Microlunatus kandeliicorticis</name>
    <dbReference type="NCBI Taxonomy" id="1759536"/>
    <lineage>
        <taxon>Bacteria</taxon>
        <taxon>Bacillati</taxon>
        <taxon>Actinomycetota</taxon>
        <taxon>Actinomycetes</taxon>
        <taxon>Propionibacteriales</taxon>
        <taxon>Propionibacteriaceae</taxon>
        <taxon>Microlunatus</taxon>
    </lineage>
</organism>
<feature type="region of interest" description="Disordered" evidence="1">
    <location>
        <begin position="144"/>
        <end position="169"/>
    </location>
</feature>
<dbReference type="RefSeq" id="WP_182559522.1">
    <property type="nucleotide sequence ID" value="NZ_JACGWT010000002.1"/>
</dbReference>
<keyword evidence="3" id="KW-1185">Reference proteome</keyword>
<dbReference type="Gene3D" id="3.40.50.300">
    <property type="entry name" value="P-loop containing nucleotide triphosphate hydrolases"/>
    <property type="match status" value="1"/>
</dbReference>
<evidence type="ECO:0000313" key="3">
    <source>
        <dbReference type="Proteomes" id="UP000523079"/>
    </source>
</evidence>
<evidence type="ECO:0008006" key="4">
    <source>
        <dbReference type="Google" id="ProtNLM"/>
    </source>
</evidence>
<proteinExistence type="predicted"/>
<dbReference type="Pfam" id="PF13671">
    <property type="entry name" value="AAA_33"/>
    <property type="match status" value="1"/>
</dbReference>
<feature type="compositionally biased region" description="Basic and acidic residues" evidence="1">
    <location>
        <begin position="155"/>
        <end position="169"/>
    </location>
</feature>
<accession>A0A7W3IRS7</accession>
<reference evidence="2 3" key="1">
    <citation type="submission" date="2020-07" db="EMBL/GenBank/DDBJ databases">
        <title>Sequencing the genomes of 1000 actinobacteria strains.</title>
        <authorList>
            <person name="Klenk H.-P."/>
        </authorList>
    </citation>
    <scope>NUCLEOTIDE SEQUENCE [LARGE SCALE GENOMIC DNA]</scope>
    <source>
        <strain evidence="2 3">DSM 100723</strain>
    </source>
</reference>
<sequence length="169" mass="18626">MPGRPTLTLFCGLPGSGKTTLARRLEADGAGLRLCTDDWQHAIGIGWDDPDGHERLQVVLREHAFALLDSGVDVILEDGLWLAAERTAMFAAGREHGARLAWHLLDTDPDTLWHRLEQRNATAASGAYPLTRADLDSARSVFEPPTDAELDAVDEAWRHRPDGSAERLR</sequence>
<dbReference type="Proteomes" id="UP000523079">
    <property type="component" value="Unassembled WGS sequence"/>
</dbReference>
<dbReference type="AlphaFoldDB" id="A0A7W3IRS7"/>
<comment type="caution">
    <text evidence="2">The sequence shown here is derived from an EMBL/GenBank/DDBJ whole genome shotgun (WGS) entry which is preliminary data.</text>
</comment>
<evidence type="ECO:0000313" key="2">
    <source>
        <dbReference type="EMBL" id="MBA8793990.1"/>
    </source>
</evidence>
<dbReference type="EMBL" id="JACGWT010000002">
    <property type="protein sequence ID" value="MBA8793990.1"/>
    <property type="molecule type" value="Genomic_DNA"/>
</dbReference>
<dbReference type="SUPFAM" id="SSF52540">
    <property type="entry name" value="P-loop containing nucleoside triphosphate hydrolases"/>
    <property type="match status" value="1"/>
</dbReference>
<protein>
    <recommendedName>
        <fullName evidence="4">AAA domain-containing protein</fullName>
    </recommendedName>
</protein>
<dbReference type="InterPro" id="IPR027417">
    <property type="entry name" value="P-loop_NTPase"/>
</dbReference>